<keyword evidence="2" id="KW-1133">Transmembrane helix</keyword>
<dbReference type="Pfam" id="PF07353">
    <property type="entry name" value="Uroplakin_II"/>
    <property type="match status" value="1"/>
</dbReference>
<gene>
    <name evidence="4" type="ORF">NDU88_006055</name>
</gene>
<evidence type="ECO:0000256" key="3">
    <source>
        <dbReference type="SAM" id="SignalP"/>
    </source>
</evidence>
<name>A0AAV7SNN3_PLEWA</name>
<dbReference type="AlphaFoldDB" id="A0AAV7SNN3"/>
<keyword evidence="3" id="KW-0732">Signal</keyword>
<reference evidence="4" key="1">
    <citation type="journal article" date="2022" name="bioRxiv">
        <title>Sequencing and chromosome-scale assembly of the giantPleurodeles waltlgenome.</title>
        <authorList>
            <person name="Brown T."/>
            <person name="Elewa A."/>
            <person name="Iarovenko S."/>
            <person name="Subramanian E."/>
            <person name="Araus A.J."/>
            <person name="Petzold A."/>
            <person name="Susuki M."/>
            <person name="Suzuki K.-i.T."/>
            <person name="Hayashi T."/>
            <person name="Toyoda A."/>
            <person name="Oliveira C."/>
            <person name="Osipova E."/>
            <person name="Leigh N.D."/>
            <person name="Simon A."/>
            <person name="Yun M.H."/>
        </authorList>
    </citation>
    <scope>NUCLEOTIDE SEQUENCE</scope>
    <source>
        <strain evidence="4">20211129_DDA</strain>
        <tissue evidence="4">Liver</tissue>
    </source>
</reference>
<organism evidence="4 5">
    <name type="scientific">Pleurodeles waltl</name>
    <name type="common">Iberian ribbed newt</name>
    <dbReference type="NCBI Taxonomy" id="8319"/>
    <lineage>
        <taxon>Eukaryota</taxon>
        <taxon>Metazoa</taxon>
        <taxon>Chordata</taxon>
        <taxon>Craniata</taxon>
        <taxon>Vertebrata</taxon>
        <taxon>Euteleostomi</taxon>
        <taxon>Amphibia</taxon>
        <taxon>Batrachia</taxon>
        <taxon>Caudata</taxon>
        <taxon>Salamandroidea</taxon>
        <taxon>Salamandridae</taxon>
        <taxon>Pleurodelinae</taxon>
        <taxon>Pleurodeles</taxon>
    </lineage>
</organism>
<keyword evidence="2" id="KW-0472">Membrane</keyword>
<feature type="chain" id="PRO_5043473819" description="Uroplakin-3a" evidence="3">
    <location>
        <begin position="21"/>
        <end position="285"/>
    </location>
</feature>
<keyword evidence="5" id="KW-1185">Reference proteome</keyword>
<feature type="transmembrane region" description="Helical" evidence="2">
    <location>
        <begin position="209"/>
        <end position="232"/>
    </location>
</feature>
<dbReference type="PANTHER" id="PTHR15446">
    <property type="entry name" value="UROPLAKIN III"/>
    <property type="match status" value="1"/>
</dbReference>
<evidence type="ECO:0008006" key="6">
    <source>
        <dbReference type="Google" id="ProtNLM"/>
    </source>
</evidence>
<protein>
    <recommendedName>
        <fullName evidence="6">Uroplakin-3a</fullName>
    </recommendedName>
</protein>
<evidence type="ECO:0000256" key="1">
    <source>
        <dbReference type="SAM" id="MobiDB-lite"/>
    </source>
</evidence>
<dbReference type="GO" id="GO:0006833">
    <property type="term" value="P:water transport"/>
    <property type="evidence" value="ECO:0007669"/>
    <property type="project" value="TreeGrafter"/>
</dbReference>
<dbReference type="GO" id="GO:0005886">
    <property type="term" value="C:plasma membrane"/>
    <property type="evidence" value="ECO:0007669"/>
    <property type="project" value="TreeGrafter"/>
</dbReference>
<dbReference type="Proteomes" id="UP001066276">
    <property type="component" value="Chromosome 4_2"/>
</dbReference>
<dbReference type="PANTHER" id="PTHR15446:SF17">
    <property type="entry name" value="UROPLAKIN-3A"/>
    <property type="match status" value="1"/>
</dbReference>
<sequence length="285" mass="30011">MYSFVRILPLCWALLSVCSAIDYFSGVDPAPEVITPMMLANNPTLTTVALQRPACVFDGAIRRDTAAGATPDYSLYSVTLYGLQATASNNNLSTSDTFQKTSGGSLAPFVIAKFAVPDCSALGGAGASASTLQQYLVRVGDNTTCLNDPNFNGTCNPPLQSNTSYRFVYGLLKNGGRIGQTLWSDKITTKAVKNSDTIDTWPGRRSGGMIVITSILSVLLFFLLSGLVAAIAANVMGGASAGVQTTRHETTTQQTVPKAQSSADPAYSSVLQGGQPERYAAKPQV</sequence>
<evidence type="ECO:0000313" key="5">
    <source>
        <dbReference type="Proteomes" id="UP001066276"/>
    </source>
</evidence>
<keyword evidence="2" id="KW-0812">Transmembrane</keyword>
<evidence type="ECO:0000256" key="2">
    <source>
        <dbReference type="SAM" id="Phobius"/>
    </source>
</evidence>
<proteinExistence type="predicted"/>
<dbReference type="GO" id="GO:0015840">
    <property type="term" value="P:urea transport"/>
    <property type="evidence" value="ECO:0007669"/>
    <property type="project" value="TreeGrafter"/>
</dbReference>
<feature type="region of interest" description="Disordered" evidence="1">
    <location>
        <begin position="246"/>
        <end position="285"/>
    </location>
</feature>
<dbReference type="EMBL" id="JANPWB010000008">
    <property type="protein sequence ID" value="KAJ1165636.1"/>
    <property type="molecule type" value="Genomic_DNA"/>
</dbReference>
<evidence type="ECO:0000313" key="4">
    <source>
        <dbReference type="EMBL" id="KAJ1165636.1"/>
    </source>
</evidence>
<accession>A0AAV7SNN3</accession>
<comment type="caution">
    <text evidence="4">The sequence shown here is derived from an EMBL/GenBank/DDBJ whole genome shotgun (WGS) entry which is preliminary data.</text>
</comment>
<dbReference type="InterPro" id="IPR009952">
    <property type="entry name" value="Uroplakin-2"/>
</dbReference>
<dbReference type="InterPro" id="IPR024831">
    <property type="entry name" value="Uroplakin-3"/>
</dbReference>
<feature type="signal peptide" evidence="3">
    <location>
        <begin position="1"/>
        <end position="20"/>
    </location>
</feature>